<dbReference type="Proteomes" id="UP001162162">
    <property type="component" value="Unassembled WGS sequence"/>
</dbReference>
<dbReference type="InterPro" id="IPR000719">
    <property type="entry name" value="Prot_kinase_dom"/>
</dbReference>
<evidence type="ECO:0000313" key="3">
    <source>
        <dbReference type="Proteomes" id="UP001162162"/>
    </source>
</evidence>
<dbReference type="InterPro" id="IPR011009">
    <property type="entry name" value="Kinase-like_dom_sf"/>
</dbReference>
<comment type="caution">
    <text evidence="2">The sequence shown here is derived from an EMBL/GenBank/DDBJ whole genome shotgun (WGS) entry which is preliminary data.</text>
</comment>
<protein>
    <recommendedName>
        <fullName evidence="1">Protein kinase domain-containing protein</fullName>
    </recommendedName>
</protein>
<reference evidence="2" key="1">
    <citation type="journal article" date="2023" name="Insect Mol. Biol.">
        <title>Genome sequencing provides insights into the evolution of gene families encoding plant cell wall-degrading enzymes in longhorned beetles.</title>
        <authorList>
            <person name="Shin N.R."/>
            <person name="Okamura Y."/>
            <person name="Kirsch R."/>
            <person name="Pauchet Y."/>
        </authorList>
    </citation>
    <scope>NUCLEOTIDE SEQUENCE</scope>
    <source>
        <strain evidence="2">AMC_N1</strain>
    </source>
</reference>
<gene>
    <name evidence="2" type="ORF">NQ318_013593</name>
</gene>
<accession>A0AAV8YMQ9</accession>
<dbReference type="Gene3D" id="1.10.510.10">
    <property type="entry name" value="Transferase(Phosphotransferase) domain 1"/>
    <property type="match status" value="1"/>
</dbReference>
<proteinExistence type="predicted"/>
<dbReference type="EMBL" id="JAPWTK010000077">
    <property type="protein sequence ID" value="KAJ8951927.1"/>
    <property type="molecule type" value="Genomic_DNA"/>
</dbReference>
<sequence length="151" mass="16625">MSHELKRAMLQDLDVLIKVGKHENLIGLIGTCETSQMVCIILEYVSMNLKDLLLGSRDSLPGRFSNMSEVQALDIAIQVARGMAHLESCKVDIKTNATKSTKSKIMNLCEENPDISISKLMTAVGWESMRTPALTLTDGGMELANKQKDSK</sequence>
<organism evidence="2 3">
    <name type="scientific">Aromia moschata</name>
    <dbReference type="NCBI Taxonomy" id="1265417"/>
    <lineage>
        <taxon>Eukaryota</taxon>
        <taxon>Metazoa</taxon>
        <taxon>Ecdysozoa</taxon>
        <taxon>Arthropoda</taxon>
        <taxon>Hexapoda</taxon>
        <taxon>Insecta</taxon>
        <taxon>Pterygota</taxon>
        <taxon>Neoptera</taxon>
        <taxon>Endopterygota</taxon>
        <taxon>Coleoptera</taxon>
        <taxon>Polyphaga</taxon>
        <taxon>Cucujiformia</taxon>
        <taxon>Chrysomeloidea</taxon>
        <taxon>Cerambycidae</taxon>
        <taxon>Cerambycinae</taxon>
        <taxon>Callichromatini</taxon>
        <taxon>Aromia</taxon>
    </lineage>
</organism>
<dbReference type="Pfam" id="PF07714">
    <property type="entry name" value="PK_Tyr_Ser-Thr"/>
    <property type="match status" value="1"/>
</dbReference>
<dbReference type="AlphaFoldDB" id="A0AAV8YMQ9"/>
<dbReference type="PROSITE" id="PS50011">
    <property type="entry name" value="PROTEIN_KINASE_DOM"/>
    <property type="match status" value="1"/>
</dbReference>
<dbReference type="InterPro" id="IPR050122">
    <property type="entry name" value="RTK"/>
</dbReference>
<evidence type="ECO:0000313" key="2">
    <source>
        <dbReference type="EMBL" id="KAJ8951927.1"/>
    </source>
</evidence>
<feature type="domain" description="Protein kinase" evidence="1">
    <location>
        <begin position="1"/>
        <end position="151"/>
    </location>
</feature>
<dbReference type="PANTHER" id="PTHR24416:SF611">
    <property type="entry name" value="TYROSINE-PROTEIN KINASE TRANSMEMBRANE RECEPTOR ROR"/>
    <property type="match status" value="1"/>
</dbReference>
<dbReference type="InterPro" id="IPR001245">
    <property type="entry name" value="Ser-Thr/Tyr_kinase_cat_dom"/>
</dbReference>
<name>A0AAV8YMQ9_9CUCU</name>
<dbReference type="GO" id="GO:0007169">
    <property type="term" value="P:cell surface receptor protein tyrosine kinase signaling pathway"/>
    <property type="evidence" value="ECO:0007669"/>
    <property type="project" value="TreeGrafter"/>
</dbReference>
<dbReference type="GO" id="GO:0005524">
    <property type="term" value="F:ATP binding"/>
    <property type="evidence" value="ECO:0007669"/>
    <property type="project" value="InterPro"/>
</dbReference>
<dbReference type="SUPFAM" id="SSF56112">
    <property type="entry name" value="Protein kinase-like (PK-like)"/>
    <property type="match status" value="1"/>
</dbReference>
<dbReference type="PANTHER" id="PTHR24416">
    <property type="entry name" value="TYROSINE-PROTEIN KINASE RECEPTOR"/>
    <property type="match status" value="1"/>
</dbReference>
<dbReference type="GO" id="GO:0005886">
    <property type="term" value="C:plasma membrane"/>
    <property type="evidence" value="ECO:0007669"/>
    <property type="project" value="TreeGrafter"/>
</dbReference>
<dbReference type="GO" id="GO:0004714">
    <property type="term" value="F:transmembrane receptor protein tyrosine kinase activity"/>
    <property type="evidence" value="ECO:0007669"/>
    <property type="project" value="TreeGrafter"/>
</dbReference>
<dbReference type="GO" id="GO:0043235">
    <property type="term" value="C:receptor complex"/>
    <property type="evidence" value="ECO:0007669"/>
    <property type="project" value="TreeGrafter"/>
</dbReference>
<evidence type="ECO:0000259" key="1">
    <source>
        <dbReference type="PROSITE" id="PS50011"/>
    </source>
</evidence>
<keyword evidence="3" id="KW-1185">Reference proteome</keyword>